<organism evidence="1 2">
    <name type="scientific">Neofusicoccum parvum</name>
    <dbReference type="NCBI Taxonomy" id="310453"/>
    <lineage>
        <taxon>Eukaryota</taxon>
        <taxon>Fungi</taxon>
        <taxon>Dikarya</taxon>
        <taxon>Ascomycota</taxon>
        <taxon>Pezizomycotina</taxon>
        <taxon>Dothideomycetes</taxon>
        <taxon>Dothideomycetes incertae sedis</taxon>
        <taxon>Botryosphaeriales</taxon>
        <taxon>Botryosphaeriaceae</taxon>
        <taxon>Neofusicoccum</taxon>
    </lineage>
</organism>
<reference evidence="1" key="1">
    <citation type="submission" date="2024-09" db="EMBL/GenBank/DDBJ databases">
        <title>Draft Genome Sequences of Neofusicoccum parvum.</title>
        <authorList>
            <person name="Ashida A."/>
            <person name="Camagna M."/>
            <person name="Tanaka A."/>
            <person name="Takemoto D."/>
        </authorList>
    </citation>
    <scope>NUCLEOTIDE SEQUENCE</scope>
    <source>
        <strain evidence="1">PPO83</strain>
    </source>
</reference>
<protein>
    <submittedName>
        <fullName evidence="1">Uncharacterized protein</fullName>
    </submittedName>
</protein>
<dbReference type="Proteomes" id="UP001165186">
    <property type="component" value="Unassembled WGS sequence"/>
</dbReference>
<comment type="caution">
    <text evidence="1">The sequence shown here is derived from an EMBL/GenBank/DDBJ whole genome shotgun (WGS) entry which is preliminary data.</text>
</comment>
<evidence type="ECO:0000313" key="1">
    <source>
        <dbReference type="EMBL" id="GME41691.1"/>
    </source>
</evidence>
<proteinExistence type="predicted"/>
<evidence type="ECO:0000313" key="2">
    <source>
        <dbReference type="Proteomes" id="UP001165186"/>
    </source>
</evidence>
<gene>
    <name evidence="1" type="primary">g10686</name>
    <name evidence="1" type="ORF">NpPPO83_00010686</name>
</gene>
<keyword evidence="2" id="KW-1185">Reference proteome</keyword>
<sequence>MTSHPSSAATINATSSASCSAPVTPTTDNLTEWHAHYVRWISRFWKRIRQEAKDLNIIPKTYRGHVHARTISSTNVSNPVIALCHYLATHQHVSAQFNHGVADWAYVELALADRAAADAGGATEVVLRAWLQGPDQGVRKAKSEVRWDYGCVVPPVPGYWTALPGVRVVGVPDAVEYREMEEELEQWEDEQAWREGEEERKAERKRDREAWEEKLRQSRTDSDMKKQEQRDWYAEGSKRRREWEELQNKETGDEELGTEDVRKVPDSDEGKMADTKVFIKVSDSEEEEESVVGDIPQPKMPYYQLYWVARKD</sequence>
<dbReference type="EMBL" id="BSXG01000099">
    <property type="protein sequence ID" value="GME41691.1"/>
    <property type="molecule type" value="Genomic_DNA"/>
</dbReference>
<name>A0ACB5SI39_9PEZI</name>
<accession>A0ACB5SI39</accession>